<sequence length="69" mass="7808">MLETKTTGRPCELDRLLWRSGRRPVRLSKYACGVALTAETPDGAAPSHHRWHRLVRDLRDLTLTPSPTS</sequence>
<protein>
    <submittedName>
        <fullName evidence="1">Uncharacterized protein</fullName>
    </submittedName>
</protein>
<dbReference type="Proteomes" id="UP001157161">
    <property type="component" value="Unassembled WGS sequence"/>
</dbReference>
<proteinExistence type="predicted"/>
<comment type="caution">
    <text evidence="1">The sequence shown here is derived from an EMBL/GenBank/DDBJ whole genome shotgun (WGS) entry which is preliminary data.</text>
</comment>
<reference evidence="1" key="2">
    <citation type="submission" date="2023-02" db="EMBL/GenBank/DDBJ databases">
        <authorList>
            <person name="Sun Q."/>
            <person name="Mori K."/>
        </authorList>
    </citation>
    <scope>NUCLEOTIDE SEQUENCE</scope>
    <source>
        <strain evidence="1">NBRC 112290</strain>
    </source>
</reference>
<reference evidence="1" key="1">
    <citation type="journal article" date="2014" name="Int. J. Syst. Evol. Microbiol.">
        <title>Complete genome sequence of Corynebacterium casei LMG S-19264T (=DSM 44701T), isolated from a smear-ripened cheese.</title>
        <authorList>
            <consortium name="US DOE Joint Genome Institute (JGI-PGF)"/>
            <person name="Walter F."/>
            <person name="Albersmeier A."/>
            <person name="Kalinowski J."/>
            <person name="Ruckert C."/>
        </authorList>
    </citation>
    <scope>NUCLEOTIDE SEQUENCE</scope>
    <source>
        <strain evidence="1">NBRC 112290</strain>
    </source>
</reference>
<dbReference type="EMBL" id="BSUM01000001">
    <property type="protein sequence ID" value="GMA33425.1"/>
    <property type="molecule type" value="Genomic_DNA"/>
</dbReference>
<evidence type="ECO:0000313" key="2">
    <source>
        <dbReference type="Proteomes" id="UP001157161"/>
    </source>
</evidence>
<accession>A0AA37XJA1</accession>
<keyword evidence="2" id="KW-1185">Reference proteome</keyword>
<name>A0AA37XJA1_9MICO</name>
<organism evidence="1 2">
    <name type="scientific">Litorihabitans aurantiacus</name>
    <dbReference type="NCBI Taxonomy" id="1930061"/>
    <lineage>
        <taxon>Bacteria</taxon>
        <taxon>Bacillati</taxon>
        <taxon>Actinomycetota</taxon>
        <taxon>Actinomycetes</taxon>
        <taxon>Micrococcales</taxon>
        <taxon>Beutenbergiaceae</taxon>
        <taxon>Litorihabitans</taxon>
    </lineage>
</organism>
<gene>
    <name evidence="1" type="ORF">GCM10025875_34170</name>
</gene>
<evidence type="ECO:0000313" key="1">
    <source>
        <dbReference type="EMBL" id="GMA33425.1"/>
    </source>
</evidence>
<dbReference type="AlphaFoldDB" id="A0AA37XJA1"/>